<feature type="transmembrane region" description="Helical" evidence="7">
    <location>
        <begin position="170"/>
        <end position="195"/>
    </location>
</feature>
<keyword evidence="6 7" id="KW-0472">Membrane</keyword>
<name>A0ABR7MXW4_9FIRM</name>
<dbReference type="InterPro" id="IPR043149">
    <property type="entry name" value="TagF_N"/>
</dbReference>
<dbReference type="InterPro" id="IPR007554">
    <property type="entry name" value="Glycerophosphate_synth"/>
</dbReference>
<keyword evidence="7" id="KW-1133">Transmembrane helix</keyword>
<keyword evidence="7" id="KW-0812">Transmembrane</keyword>
<comment type="similarity">
    <text evidence="2">Belongs to the CDP-glycerol glycerophosphotransferase family.</text>
</comment>
<dbReference type="EMBL" id="JACRSX010000001">
    <property type="protein sequence ID" value="MBC8561228.1"/>
    <property type="molecule type" value="Genomic_DNA"/>
</dbReference>
<reference evidence="8 9" key="1">
    <citation type="submission" date="2020-08" db="EMBL/GenBank/DDBJ databases">
        <title>Genome public.</title>
        <authorList>
            <person name="Liu C."/>
            <person name="Sun Q."/>
        </authorList>
    </citation>
    <scope>NUCLEOTIDE SEQUENCE [LARGE SCALE GENOMIC DNA]</scope>
    <source>
        <strain evidence="8 9">NSJ-37</strain>
    </source>
</reference>
<protein>
    <submittedName>
        <fullName evidence="8">CDP-glycerol glycerophosphotransferase family protein</fullName>
    </submittedName>
</protein>
<keyword evidence="4" id="KW-0808">Transferase</keyword>
<keyword evidence="9" id="KW-1185">Reference proteome</keyword>
<proteinExistence type="inferred from homology"/>
<evidence type="ECO:0000256" key="2">
    <source>
        <dbReference type="ARBA" id="ARBA00010488"/>
    </source>
</evidence>
<sequence>MDFKVTIHRLLLREEKLELAVSASGPWDEKVRDPKMTIIFNNGDQTRRLPIVVRFYQSEKDGSFYLMASYSYMLNYLFYKQPKNKHIEFSLELSYGHTVLESVPFTVDPEDEKALELLVRETAVGVEESEQERQTYIEYEMGFSEDSRRVILDAKPGQEKIFQPHKGRQIFNAVIMWLWHFVLFCFSVVLIPVFFIDALLAATGCQNKNAKIPENGIIYLLKHVRAKMDTFSRIRIGILATKMWMMDVVNTIARLTPIKKNRVVFLSNRRDDLTGNFEFVNHYLDSVPELDRRYVLDSHEVKQMRISSLIRMAWYFGNAKVILVDDYCELFFRMPRRKDTYLIQLWHACGAFKTFGCSRMGRPGGQTQKSPNHRNYDYALVSSKNIAKFYAEGFGISEDKVAATGIPRTDVFFDQAYKEKVTNEFYEKYPKLKEKKILLFAPTFRGNGKLSGYYPVDRLDVNKLYEDLGKEYAIIVKHHPFVNNRSHIRKKYKDYIIDLSANSELNDLLFVTDVLITDYSSVVFEASLLDIPMVMYAYDLERYISSRGFYYEYEDMAPGKIVRTYSDLVSCIETQDFENDKLQEFKKRFFDDLDGKSTVRAGELIVECTKK</sequence>
<evidence type="ECO:0000313" key="8">
    <source>
        <dbReference type="EMBL" id="MBC8561228.1"/>
    </source>
</evidence>
<accession>A0ABR7MXW4</accession>
<comment type="caution">
    <text evidence="8">The sequence shown here is derived from an EMBL/GenBank/DDBJ whole genome shotgun (WGS) entry which is preliminary data.</text>
</comment>
<evidence type="ECO:0000256" key="7">
    <source>
        <dbReference type="SAM" id="Phobius"/>
    </source>
</evidence>
<dbReference type="InterPro" id="IPR051612">
    <property type="entry name" value="Teichoic_Acid_Biosynth"/>
</dbReference>
<evidence type="ECO:0000256" key="1">
    <source>
        <dbReference type="ARBA" id="ARBA00004202"/>
    </source>
</evidence>
<gene>
    <name evidence="8" type="ORF">H8704_01040</name>
</gene>
<dbReference type="PANTHER" id="PTHR37316:SF2">
    <property type="entry name" value="TEICHOIC ACID RIBITOL-PHOSPHATE POLYMERASE TARK"/>
    <property type="match status" value="1"/>
</dbReference>
<dbReference type="Gene3D" id="3.40.50.11820">
    <property type="match status" value="1"/>
</dbReference>
<evidence type="ECO:0000313" key="9">
    <source>
        <dbReference type="Proteomes" id="UP000606193"/>
    </source>
</evidence>
<dbReference type="Gene3D" id="3.40.50.12580">
    <property type="match status" value="1"/>
</dbReference>
<evidence type="ECO:0000256" key="6">
    <source>
        <dbReference type="ARBA" id="ARBA00023136"/>
    </source>
</evidence>
<keyword evidence="5" id="KW-0777">Teichoic acid biosynthesis</keyword>
<dbReference type="PANTHER" id="PTHR37316">
    <property type="entry name" value="TEICHOIC ACID GLYCEROL-PHOSPHATE PRIMASE"/>
    <property type="match status" value="1"/>
</dbReference>
<evidence type="ECO:0000256" key="4">
    <source>
        <dbReference type="ARBA" id="ARBA00022679"/>
    </source>
</evidence>
<comment type="subcellular location">
    <subcellularLocation>
        <location evidence="1">Cell membrane</location>
        <topology evidence="1">Peripheral membrane protein</topology>
    </subcellularLocation>
</comment>
<dbReference type="InterPro" id="IPR043148">
    <property type="entry name" value="TagF_C"/>
</dbReference>
<dbReference type="Proteomes" id="UP000606193">
    <property type="component" value="Unassembled WGS sequence"/>
</dbReference>
<keyword evidence="3" id="KW-1003">Cell membrane</keyword>
<dbReference type="Pfam" id="PF04464">
    <property type="entry name" value="Glyphos_transf"/>
    <property type="match status" value="1"/>
</dbReference>
<evidence type="ECO:0000256" key="3">
    <source>
        <dbReference type="ARBA" id="ARBA00022475"/>
    </source>
</evidence>
<dbReference type="SUPFAM" id="SSF53756">
    <property type="entry name" value="UDP-Glycosyltransferase/glycogen phosphorylase"/>
    <property type="match status" value="1"/>
</dbReference>
<organism evidence="8 9">
    <name type="scientific">Jutongia huaianensis</name>
    <dbReference type="NCBI Taxonomy" id="2763668"/>
    <lineage>
        <taxon>Bacteria</taxon>
        <taxon>Bacillati</taxon>
        <taxon>Bacillota</taxon>
        <taxon>Clostridia</taxon>
        <taxon>Lachnospirales</taxon>
        <taxon>Lachnospiraceae</taxon>
        <taxon>Jutongia</taxon>
    </lineage>
</organism>
<dbReference type="RefSeq" id="WP_249296957.1">
    <property type="nucleotide sequence ID" value="NZ_JACRSX010000001.1"/>
</dbReference>
<evidence type="ECO:0000256" key="5">
    <source>
        <dbReference type="ARBA" id="ARBA00022944"/>
    </source>
</evidence>